<feature type="domain" description="Acyl-CoA dehydrogenase/oxidase N-terminal" evidence="2">
    <location>
        <begin position="14"/>
        <end position="92"/>
    </location>
</feature>
<dbReference type="InterPro" id="IPR013107">
    <property type="entry name" value="Acyl-CoA_DH_C"/>
</dbReference>
<accession>A0A5D0NUR4</accession>
<dbReference type="InterPro" id="IPR013786">
    <property type="entry name" value="AcylCoA_DH/ox_N"/>
</dbReference>
<dbReference type="InterPro" id="IPR046373">
    <property type="entry name" value="Acyl-CoA_Oxase/DH_mid-dom_sf"/>
</dbReference>
<dbReference type="Gene3D" id="2.40.110.10">
    <property type="entry name" value="Butyryl-CoA Dehydrogenase, subunit A, domain 2"/>
    <property type="match status" value="1"/>
</dbReference>
<comment type="caution">
    <text evidence="4">The sequence shown here is derived from an EMBL/GenBank/DDBJ whole genome shotgun (WGS) entry which is preliminary data.</text>
</comment>
<protein>
    <submittedName>
        <fullName evidence="4">Hydrolase</fullName>
    </submittedName>
</protein>
<evidence type="ECO:0000313" key="4">
    <source>
        <dbReference type="EMBL" id="TYB47992.1"/>
    </source>
</evidence>
<evidence type="ECO:0000313" key="5">
    <source>
        <dbReference type="Proteomes" id="UP000323380"/>
    </source>
</evidence>
<gene>
    <name evidence="4" type="ORF">FXF69_01780</name>
</gene>
<dbReference type="Pfam" id="PF02771">
    <property type="entry name" value="Acyl-CoA_dh_N"/>
    <property type="match status" value="1"/>
</dbReference>
<evidence type="ECO:0000256" key="1">
    <source>
        <dbReference type="ARBA" id="ARBA00023002"/>
    </source>
</evidence>
<dbReference type="InterPro" id="IPR036250">
    <property type="entry name" value="AcylCo_DH-like_C"/>
</dbReference>
<reference evidence="4 5" key="1">
    <citation type="submission" date="2019-08" db="EMBL/GenBank/DDBJ databases">
        <title>Actinomadura sp. nov. CYP1-5 isolated from mountain soil.</title>
        <authorList>
            <person name="Songsumanus A."/>
            <person name="Kuncharoen N."/>
            <person name="Kudo T."/>
            <person name="Yuki M."/>
            <person name="Igarashi Y."/>
            <person name="Tanasupawat S."/>
        </authorList>
    </citation>
    <scope>NUCLEOTIDE SEQUENCE [LARGE SCALE GENOMIC DNA]</scope>
    <source>
        <strain evidence="4 5">JCM 14158</strain>
    </source>
</reference>
<dbReference type="RefSeq" id="WP_067900641.1">
    <property type="nucleotide sequence ID" value="NZ_VSFG01000001.1"/>
</dbReference>
<dbReference type="GO" id="GO:0050660">
    <property type="term" value="F:flavin adenine dinucleotide binding"/>
    <property type="evidence" value="ECO:0007669"/>
    <property type="project" value="InterPro"/>
</dbReference>
<sequence length="384" mass="40209">MSSYTAPRSGVLAAADEVAAVAQKWAETAERERRITPETADAVRRAGFLRHFVPRRRGGAGGGFLEYLRAITRVAEGDASAAWVAGVAAAVGRMAAFLPEEGQRALWEGHPDGPDVFLTCALMPGGTAVDAPGGWRVSGTWRFLSGVHYADWALLCCPVPTPRADGPEVRFLLVPKSAYTVEDSWDATGMRATGSDSVVLSDVFVPSAHSFARADLLDGTPREAGDRCHAAPLREVSGLGFAGPVLGAAIAAHRWCVSAAARKRAMAPPAAARITGGEEASTDLLLAGADLRLAGARLLLEQAARDADEGRRSNRAAWVYAYAAETAAACVHDLFAHSGTSAQATSHSLQRHWRDAVAGASHAALRPEPAARAHAADLLASTAP</sequence>
<dbReference type="PANTHER" id="PTHR43884:SF12">
    <property type="entry name" value="ISOVALERYL-COA DEHYDROGENASE, MITOCHONDRIAL-RELATED"/>
    <property type="match status" value="1"/>
</dbReference>
<dbReference type="InterPro" id="IPR037069">
    <property type="entry name" value="AcylCoA_DH/ox_N_sf"/>
</dbReference>
<dbReference type="SUPFAM" id="SSF56645">
    <property type="entry name" value="Acyl-CoA dehydrogenase NM domain-like"/>
    <property type="match status" value="1"/>
</dbReference>
<feature type="domain" description="Acyl-CoA dehydrogenase C-terminal" evidence="3">
    <location>
        <begin position="239"/>
        <end position="366"/>
    </location>
</feature>
<dbReference type="STRING" id="1220554.GCA_001552135_06590"/>
<evidence type="ECO:0000259" key="2">
    <source>
        <dbReference type="Pfam" id="PF02771"/>
    </source>
</evidence>
<dbReference type="GO" id="GO:0003995">
    <property type="term" value="F:acyl-CoA dehydrogenase activity"/>
    <property type="evidence" value="ECO:0007669"/>
    <property type="project" value="TreeGrafter"/>
</dbReference>
<name>A0A5D0NUR4_9ACTN</name>
<dbReference type="InterPro" id="IPR009100">
    <property type="entry name" value="AcylCoA_DH/oxidase_NM_dom_sf"/>
</dbReference>
<dbReference type="AlphaFoldDB" id="A0A5D0NUR4"/>
<proteinExistence type="predicted"/>
<dbReference type="Proteomes" id="UP000323380">
    <property type="component" value="Unassembled WGS sequence"/>
</dbReference>
<dbReference type="Gene3D" id="1.20.140.10">
    <property type="entry name" value="Butyryl-CoA Dehydrogenase, subunit A, domain 3"/>
    <property type="match status" value="1"/>
</dbReference>
<evidence type="ECO:0000259" key="3">
    <source>
        <dbReference type="Pfam" id="PF08028"/>
    </source>
</evidence>
<dbReference type="Pfam" id="PF08028">
    <property type="entry name" value="Acyl-CoA_dh_2"/>
    <property type="match status" value="1"/>
</dbReference>
<keyword evidence="5" id="KW-1185">Reference proteome</keyword>
<dbReference type="PIRSF" id="PIRSF016578">
    <property type="entry name" value="HsaA"/>
    <property type="match status" value="1"/>
</dbReference>
<dbReference type="GO" id="GO:0016787">
    <property type="term" value="F:hydrolase activity"/>
    <property type="evidence" value="ECO:0007669"/>
    <property type="project" value="UniProtKB-KW"/>
</dbReference>
<dbReference type="PANTHER" id="PTHR43884">
    <property type="entry name" value="ACYL-COA DEHYDROGENASE"/>
    <property type="match status" value="1"/>
</dbReference>
<dbReference type="Gene3D" id="1.10.540.10">
    <property type="entry name" value="Acyl-CoA dehydrogenase/oxidase, N-terminal domain"/>
    <property type="match status" value="1"/>
</dbReference>
<dbReference type="SUPFAM" id="SSF47203">
    <property type="entry name" value="Acyl-CoA dehydrogenase C-terminal domain-like"/>
    <property type="match status" value="1"/>
</dbReference>
<dbReference type="EMBL" id="VSFG01000001">
    <property type="protein sequence ID" value="TYB47992.1"/>
    <property type="molecule type" value="Genomic_DNA"/>
</dbReference>
<keyword evidence="1" id="KW-0560">Oxidoreductase</keyword>
<organism evidence="4 5">
    <name type="scientific">Actinomadura chibensis</name>
    <dbReference type="NCBI Taxonomy" id="392828"/>
    <lineage>
        <taxon>Bacteria</taxon>
        <taxon>Bacillati</taxon>
        <taxon>Actinomycetota</taxon>
        <taxon>Actinomycetes</taxon>
        <taxon>Streptosporangiales</taxon>
        <taxon>Thermomonosporaceae</taxon>
        <taxon>Actinomadura</taxon>
    </lineage>
</organism>
<keyword evidence="4" id="KW-0378">Hydrolase</keyword>